<accession>A0AAD9AQB5</accession>
<proteinExistence type="predicted"/>
<keyword evidence="2" id="KW-1185">Reference proteome</keyword>
<comment type="caution">
    <text evidence="1">The sequence shown here is derived from an EMBL/GenBank/DDBJ whole genome shotgun (WGS) entry which is preliminary data.</text>
</comment>
<organism evidence="1 2">
    <name type="scientific">Colletotrichum chrysophilum</name>
    <dbReference type="NCBI Taxonomy" id="1836956"/>
    <lineage>
        <taxon>Eukaryota</taxon>
        <taxon>Fungi</taxon>
        <taxon>Dikarya</taxon>
        <taxon>Ascomycota</taxon>
        <taxon>Pezizomycotina</taxon>
        <taxon>Sordariomycetes</taxon>
        <taxon>Hypocreomycetidae</taxon>
        <taxon>Glomerellales</taxon>
        <taxon>Glomerellaceae</taxon>
        <taxon>Colletotrichum</taxon>
        <taxon>Colletotrichum gloeosporioides species complex</taxon>
    </lineage>
</organism>
<dbReference type="EMBL" id="JAQOWY010000070">
    <property type="protein sequence ID" value="KAK1852668.1"/>
    <property type="molecule type" value="Genomic_DNA"/>
</dbReference>
<sequence>MPISDLWAMGFATLDQDKERTDIRCRILISPDVLLSLPRAKTSAAAAGPPTWHRTSAAAPAAKASVTMRSMADTGVGAKPAGRVESERRDERGCRLIGQWHCSEFFKTYCIAAALQRRVPSATERLVQVPALKYRSHTELI</sequence>
<name>A0AAD9AQB5_9PEZI</name>
<gene>
    <name evidence="1" type="ORF">CCHR01_04728</name>
</gene>
<evidence type="ECO:0000313" key="2">
    <source>
        <dbReference type="Proteomes" id="UP001243330"/>
    </source>
</evidence>
<reference evidence="1" key="1">
    <citation type="submission" date="2023-01" db="EMBL/GenBank/DDBJ databases">
        <title>Colletotrichum chrysophilum M932 genome sequence.</title>
        <authorList>
            <person name="Baroncelli R."/>
        </authorList>
    </citation>
    <scope>NUCLEOTIDE SEQUENCE</scope>
    <source>
        <strain evidence="1">M932</strain>
    </source>
</reference>
<evidence type="ECO:0000313" key="1">
    <source>
        <dbReference type="EMBL" id="KAK1852668.1"/>
    </source>
</evidence>
<protein>
    <submittedName>
        <fullName evidence="1">Uncharacterized protein</fullName>
    </submittedName>
</protein>
<dbReference type="AlphaFoldDB" id="A0AAD9AQB5"/>
<dbReference type="Proteomes" id="UP001243330">
    <property type="component" value="Unassembled WGS sequence"/>
</dbReference>